<feature type="compositionally biased region" description="Acidic residues" evidence="1">
    <location>
        <begin position="316"/>
        <end position="327"/>
    </location>
</feature>
<keyword evidence="3" id="KW-1185">Reference proteome</keyword>
<name>A0A058Z1C0_FONAL</name>
<evidence type="ECO:0000313" key="2">
    <source>
        <dbReference type="EMBL" id="KCV67327.1"/>
    </source>
</evidence>
<protein>
    <submittedName>
        <fullName evidence="2">Uncharacterized protein</fullName>
    </submittedName>
</protein>
<feature type="region of interest" description="Disordered" evidence="1">
    <location>
        <begin position="191"/>
        <end position="214"/>
    </location>
</feature>
<proteinExistence type="predicted"/>
<dbReference type="RefSeq" id="XP_009498271.1">
    <property type="nucleotide sequence ID" value="XM_009499996.1"/>
</dbReference>
<feature type="compositionally biased region" description="Pro residues" evidence="1">
    <location>
        <begin position="271"/>
        <end position="280"/>
    </location>
</feature>
<evidence type="ECO:0000256" key="1">
    <source>
        <dbReference type="SAM" id="MobiDB-lite"/>
    </source>
</evidence>
<reference evidence="2" key="1">
    <citation type="submission" date="2013-04" db="EMBL/GenBank/DDBJ databases">
        <title>The Genome Sequence of Fonticula alba ATCC 38817.</title>
        <authorList>
            <consortium name="The Broad Institute Genomics Platform"/>
            <person name="Russ C."/>
            <person name="Cuomo C."/>
            <person name="Burger G."/>
            <person name="Gray M.W."/>
            <person name="Holland P.W.H."/>
            <person name="King N."/>
            <person name="Lang F.B.F."/>
            <person name="Roger A.J."/>
            <person name="Ruiz-Trillo I."/>
            <person name="Brown M."/>
            <person name="Walker B."/>
            <person name="Young S."/>
            <person name="Zeng Q."/>
            <person name="Gargeya S."/>
            <person name="Fitzgerald M."/>
            <person name="Haas B."/>
            <person name="Abouelleil A."/>
            <person name="Allen A.W."/>
            <person name="Alvarado L."/>
            <person name="Arachchi H.M."/>
            <person name="Berlin A.M."/>
            <person name="Chapman S.B."/>
            <person name="Gainer-Dewar J."/>
            <person name="Goldberg J."/>
            <person name="Griggs A."/>
            <person name="Gujja S."/>
            <person name="Hansen M."/>
            <person name="Howarth C."/>
            <person name="Imamovic A."/>
            <person name="Ireland A."/>
            <person name="Larimer J."/>
            <person name="McCowan C."/>
            <person name="Murphy C."/>
            <person name="Pearson M."/>
            <person name="Poon T.W."/>
            <person name="Priest M."/>
            <person name="Roberts A."/>
            <person name="Saif S."/>
            <person name="Shea T."/>
            <person name="Sisk P."/>
            <person name="Sykes S."/>
            <person name="Wortman J."/>
            <person name="Nusbaum C."/>
            <person name="Birren B."/>
        </authorList>
    </citation>
    <scope>NUCLEOTIDE SEQUENCE [LARGE SCALE GENOMIC DNA]</scope>
    <source>
        <strain evidence="2">ATCC 38817</strain>
    </source>
</reference>
<feature type="compositionally biased region" description="Gly residues" evidence="1">
    <location>
        <begin position="191"/>
        <end position="202"/>
    </location>
</feature>
<dbReference type="GeneID" id="20530976"/>
<dbReference type="AlphaFoldDB" id="A0A058Z1C0"/>
<dbReference type="Proteomes" id="UP000030693">
    <property type="component" value="Unassembled WGS sequence"/>
</dbReference>
<feature type="region of interest" description="Disordered" evidence="1">
    <location>
        <begin position="305"/>
        <end position="357"/>
    </location>
</feature>
<evidence type="ECO:0000313" key="3">
    <source>
        <dbReference type="Proteomes" id="UP000030693"/>
    </source>
</evidence>
<gene>
    <name evidence="2" type="ORF">H696_06251</name>
</gene>
<organism evidence="2">
    <name type="scientific">Fonticula alba</name>
    <name type="common">Slime mold</name>
    <dbReference type="NCBI Taxonomy" id="691883"/>
    <lineage>
        <taxon>Eukaryota</taxon>
        <taxon>Rotosphaerida</taxon>
        <taxon>Fonticulaceae</taxon>
        <taxon>Fonticula</taxon>
    </lineage>
</organism>
<feature type="region of interest" description="Disordered" evidence="1">
    <location>
        <begin position="105"/>
        <end position="143"/>
    </location>
</feature>
<accession>A0A058Z1C0</accession>
<feature type="region of interest" description="Disordered" evidence="1">
    <location>
        <begin position="266"/>
        <end position="286"/>
    </location>
</feature>
<dbReference type="EMBL" id="KB932237">
    <property type="protein sequence ID" value="KCV67327.1"/>
    <property type="molecule type" value="Genomic_DNA"/>
</dbReference>
<sequence length="584" mass="59560">MPTHTPEARLTGEWLVRLGQVRLQAGRPAPGAPQLEQLAAEARRFCSEPGALRASCLPPGPDSRPAVALLSAAGGGWQPAVPDLAAPWRLGRALLGGGVAPEYSATGPAGGSACGRPTPELYPGQPVPGGTAPEPRGFPGHMLGLHSELANSIGQSAEGAACGACRAPITLPGLTLVPVELCQTFSAHGGGGGGGGGDGGDGSQADAPGPGHHCGCPSLDVDDGFEAALRAGRPHSTLGLVSLCRRYVRLAPGALLPGRTLVRLRPLAPGEAPPPPPPDADPGAADEALDHWDLVAARPAEAILPPADWGFATDSGSEDDPPEEDVLLDPAAHGRQEPGHDAWPAGDPAPGEDAQAPWQPGLFCRACGECLGRAAPRALAHFGPEAADRQADPAHWPEVAPGGWSLAFLSTCWGRPDCASAGPEPADHRAGGPAAAAVAAATPGLLRQLAESAAPARWPGPAARDDTLLAWCLDGYLRAGAQPEDHDPAVAQRLACWLSGVLYESRAGPPTASRLCLLVDLPLAFLAAGDAGQPGARPPSRAPVLAIQVIHHQTMLLAEEADTRAQRLFPGTQCALAPWGFGPR</sequence>